<accession>A0AAV7QHP5</accession>
<comment type="caution">
    <text evidence="1">The sequence shown here is derived from an EMBL/GenBank/DDBJ whole genome shotgun (WGS) entry which is preliminary data.</text>
</comment>
<dbReference type="EMBL" id="JANPWB010000010">
    <property type="protein sequence ID" value="KAJ1139620.1"/>
    <property type="molecule type" value="Genomic_DNA"/>
</dbReference>
<dbReference type="Proteomes" id="UP001066276">
    <property type="component" value="Chromosome 6"/>
</dbReference>
<sequence>MQASREDLICLSVLSQASVDITCPSGEAGGVVMAVVMTCSSPVKKAVKAKLGKTRGRAACASYSNAALPKDQILPVEAMVKEAPSQGRACSKVPAATEPGSDRNAVCEDVASNIRLRVLDFLINPDQPGFMEYQTMRHILRRLKNCLICGERLQEPRILLA</sequence>
<gene>
    <name evidence="1" type="ORF">NDU88_005987</name>
</gene>
<organism evidence="1 2">
    <name type="scientific">Pleurodeles waltl</name>
    <name type="common">Iberian ribbed newt</name>
    <dbReference type="NCBI Taxonomy" id="8319"/>
    <lineage>
        <taxon>Eukaryota</taxon>
        <taxon>Metazoa</taxon>
        <taxon>Chordata</taxon>
        <taxon>Craniata</taxon>
        <taxon>Vertebrata</taxon>
        <taxon>Euteleostomi</taxon>
        <taxon>Amphibia</taxon>
        <taxon>Batrachia</taxon>
        <taxon>Caudata</taxon>
        <taxon>Salamandroidea</taxon>
        <taxon>Salamandridae</taxon>
        <taxon>Pleurodelinae</taxon>
        <taxon>Pleurodeles</taxon>
    </lineage>
</organism>
<name>A0AAV7QHP5_PLEWA</name>
<dbReference type="AlphaFoldDB" id="A0AAV7QHP5"/>
<proteinExistence type="predicted"/>
<evidence type="ECO:0000313" key="1">
    <source>
        <dbReference type="EMBL" id="KAJ1139620.1"/>
    </source>
</evidence>
<protein>
    <submittedName>
        <fullName evidence="1">Uncharacterized protein</fullName>
    </submittedName>
</protein>
<reference evidence="1" key="1">
    <citation type="journal article" date="2022" name="bioRxiv">
        <title>Sequencing and chromosome-scale assembly of the giantPleurodeles waltlgenome.</title>
        <authorList>
            <person name="Brown T."/>
            <person name="Elewa A."/>
            <person name="Iarovenko S."/>
            <person name="Subramanian E."/>
            <person name="Araus A.J."/>
            <person name="Petzold A."/>
            <person name="Susuki M."/>
            <person name="Suzuki K.-i.T."/>
            <person name="Hayashi T."/>
            <person name="Toyoda A."/>
            <person name="Oliveira C."/>
            <person name="Osipova E."/>
            <person name="Leigh N.D."/>
            <person name="Simon A."/>
            <person name="Yun M.H."/>
        </authorList>
    </citation>
    <scope>NUCLEOTIDE SEQUENCE</scope>
    <source>
        <strain evidence="1">20211129_DDA</strain>
        <tissue evidence="1">Liver</tissue>
    </source>
</reference>
<evidence type="ECO:0000313" key="2">
    <source>
        <dbReference type="Proteomes" id="UP001066276"/>
    </source>
</evidence>
<keyword evidence="2" id="KW-1185">Reference proteome</keyword>